<name>A0A1J5S067_9ZZZZ</name>
<feature type="transmembrane region" description="Helical" evidence="1">
    <location>
        <begin position="236"/>
        <end position="263"/>
    </location>
</feature>
<reference evidence="3" key="1">
    <citation type="submission" date="2016-10" db="EMBL/GenBank/DDBJ databases">
        <title>Sequence of Gallionella enrichment culture.</title>
        <authorList>
            <person name="Poehlein A."/>
            <person name="Muehling M."/>
            <person name="Daniel R."/>
        </authorList>
    </citation>
    <scope>NUCLEOTIDE SEQUENCE</scope>
</reference>
<keyword evidence="1" id="KW-0472">Membrane</keyword>
<feature type="transmembrane region" description="Helical" evidence="1">
    <location>
        <begin position="110"/>
        <end position="130"/>
    </location>
</feature>
<feature type="transmembrane region" description="Helical" evidence="1">
    <location>
        <begin position="166"/>
        <end position="187"/>
    </location>
</feature>
<dbReference type="InterPro" id="IPR010380">
    <property type="entry name" value="DUF975"/>
</dbReference>
<dbReference type="PANTHER" id="PTHR40076:SF1">
    <property type="entry name" value="MEMBRANE PROTEIN"/>
    <property type="match status" value="1"/>
</dbReference>
<dbReference type="AlphaFoldDB" id="A0A1J5S067"/>
<organism evidence="3">
    <name type="scientific">mine drainage metagenome</name>
    <dbReference type="NCBI Taxonomy" id="410659"/>
    <lineage>
        <taxon>unclassified sequences</taxon>
        <taxon>metagenomes</taxon>
        <taxon>ecological metagenomes</taxon>
    </lineage>
</organism>
<sequence length="294" mass="31373">MFTILGADGREYGPADIDQVKAWIADGRANLDTKAKRAGEDVWRRLGDFPEFGPAQVPPQSGAPSVVPVVVSGPPHVDPAAIAADLIARAKPLDVFSCLDRGWNLVKTDFWAVVGATTVAVMILVLAGAFPYFGAVFNLLFRGVFIGGLAFFLLKKIRRKPADIGDIFAGFTIAFAALVLASLVSAVLTAVGFILLVIPGIYLAVAYAFTFVLAIDKNLDFWPAMEVSRRVITAQWWRVFLLMVLSVILGILGLLGLIVGVFITSAIATAALIFAYEDLCNPPPKAPDAGPTAQ</sequence>
<proteinExistence type="predicted"/>
<evidence type="ECO:0000259" key="2">
    <source>
        <dbReference type="Pfam" id="PF14237"/>
    </source>
</evidence>
<feature type="domain" description="GYF" evidence="2">
    <location>
        <begin position="8"/>
        <end position="52"/>
    </location>
</feature>
<evidence type="ECO:0000256" key="1">
    <source>
        <dbReference type="SAM" id="Phobius"/>
    </source>
</evidence>
<dbReference type="EMBL" id="MLJW01000083">
    <property type="protein sequence ID" value="OIR01514.1"/>
    <property type="molecule type" value="Genomic_DNA"/>
</dbReference>
<keyword evidence="1" id="KW-1133">Transmembrane helix</keyword>
<feature type="transmembrane region" description="Helical" evidence="1">
    <location>
        <begin position="136"/>
        <end position="154"/>
    </location>
</feature>
<dbReference type="PANTHER" id="PTHR40076">
    <property type="entry name" value="MEMBRANE PROTEIN-RELATED"/>
    <property type="match status" value="1"/>
</dbReference>
<gene>
    <name evidence="3" type="ORF">GALL_164150</name>
</gene>
<evidence type="ECO:0000313" key="3">
    <source>
        <dbReference type="EMBL" id="OIR01514.1"/>
    </source>
</evidence>
<dbReference type="Pfam" id="PF14237">
    <property type="entry name" value="GYF_2"/>
    <property type="match status" value="1"/>
</dbReference>
<comment type="caution">
    <text evidence="3">The sequence shown here is derived from an EMBL/GenBank/DDBJ whole genome shotgun (WGS) entry which is preliminary data.</text>
</comment>
<feature type="transmembrane region" description="Helical" evidence="1">
    <location>
        <begin position="193"/>
        <end position="215"/>
    </location>
</feature>
<protein>
    <recommendedName>
        <fullName evidence="2">GYF domain-containing protein</fullName>
    </recommendedName>
</protein>
<dbReference type="InterPro" id="IPR025640">
    <property type="entry name" value="GYF_2"/>
</dbReference>
<accession>A0A1J5S067</accession>
<keyword evidence="1" id="KW-0812">Transmembrane</keyword>